<dbReference type="Proteomes" id="UP000030753">
    <property type="component" value="Unassembled WGS sequence"/>
</dbReference>
<evidence type="ECO:0000313" key="3">
    <source>
        <dbReference type="Proteomes" id="UP000030753"/>
    </source>
</evidence>
<evidence type="ECO:0000313" key="2">
    <source>
        <dbReference type="EMBL" id="EWY82908.1"/>
    </source>
</evidence>
<gene>
    <name evidence="2" type="ORF">FOYG_14992</name>
</gene>
<name>W9HK25_FUSOX</name>
<feature type="compositionally biased region" description="Acidic residues" evidence="1">
    <location>
        <begin position="1"/>
        <end position="10"/>
    </location>
</feature>
<dbReference type="EMBL" id="JH717848">
    <property type="protein sequence ID" value="EWY82908.1"/>
    <property type="molecule type" value="Genomic_DNA"/>
</dbReference>
<sequence>MLSDADEVEDSTATGIVPNRGGQEEVVTANQCADENEDKDADETRPAKRAQPCECIRPSVVPRGLGFGWPGLTDERV</sequence>
<dbReference type="AlphaFoldDB" id="W9HK25"/>
<dbReference type="HOGENOM" id="CLU_2638119_0_0_1"/>
<evidence type="ECO:0000256" key="1">
    <source>
        <dbReference type="SAM" id="MobiDB-lite"/>
    </source>
</evidence>
<feature type="region of interest" description="Disordered" evidence="1">
    <location>
        <begin position="1"/>
        <end position="49"/>
    </location>
</feature>
<accession>W9HK25</accession>
<protein>
    <submittedName>
        <fullName evidence="2">Uncharacterized protein</fullName>
    </submittedName>
</protein>
<reference evidence="2 3" key="1">
    <citation type="submission" date="2011-06" db="EMBL/GenBank/DDBJ databases">
        <title>The Genome Sequence of Fusarium oxysporum FOSC 3-a.</title>
        <authorList>
            <consortium name="The Broad Institute Genome Sequencing Platform"/>
            <person name="Ma L.-J."/>
            <person name="Gale L.R."/>
            <person name="Schwartz D.C."/>
            <person name="Zhou S."/>
            <person name="Corby-Kistler H."/>
            <person name="Young S.K."/>
            <person name="Zeng Q."/>
            <person name="Gargeya S."/>
            <person name="Fitzgerald M."/>
            <person name="Haas B."/>
            <person name="Abouelleil A."/>
            <person name="Alvarado L."/>
            <person name="Arachchi H.M."/>
            <person name="Berlin A."/>
            <person name="Brown A."/>
            <person name="Chapman S.B."/>
            <person name="Chen Z."/>
            <person name="Dunbar C."/>
            <person name="Freedman E."/>
            <person name="Gearin G."/>
            <person name="Gellesch M."/>
            <person name="Goldberg J."/>
            <person name="Griggs A."/>
            <person name="Gujja S."/>
            <person name="Heiman D."/>
            <person name="Howarth C."/>
            <person name="Larson L."/>
            <person name="Lui A."/>
            <person name="MacDonald P.J.P."/>
            <person name="Mehta T."/>
            <person name="Montmayeur A."/>
            <person name="Murphy C."/>
            <person name="Neiman D."/>
            <person name="Pearson M."/>
            <person name="Priest M."/>
            <person name="Roberts A."/>
            <person name="Saif S."/>
            <person name="Shea T."/>
            <person name="Shenoy N."/>
            <person name="Sisk P."/>
            <person name="Stolte C."/>
            <person name="Sykes S."/>
            <person name="Wortman J."/>
            <person name="Nusbaum C."/>
            <person name="Birren B."/>
        </authorList>
    </citation>
    <scope>NUCLEOTIDE SEQUENCE [LARGE SCALE GENOMIC DNA]</scope>
    <source>
        <strain evidence="3">FOSC 3-a</strain>
    </source>
</reference>
<organism evidence="2 3">
    <name type="scientific">Fusarium oxysporum NRRL 32931</name>
    <dbReference type="NCBI Taxonomy" id="660029"/>
    <lineage>
        <taxon>Eukaryota</taxon>
        <taxon>Fungi</taxon>
        <taxon>Dikarya</taxon>
        <taxon>Ascomycota</taxon>
        <taxon>Pezizomycotina</taxon>
        <taxon>Sordariomycetes</taxon>
        <taxon>Hypocreomycetidae</taxon>
        <taxon>Hypocreales</taxon>
        <taxon>Nectriaceae</taxon>
        <taxon>Fusarium</taxon>
        <taxon>Fusarium oxysporum species complex</taxon>
    </lineage>
</organism>
<proteinExistence type="predicted"/>